<reference evidence="2" key="1">
    <citation type="submission" date="2018-09" db="EMBL/GenBank/DDBJ databases">
        <title>The complete genome of Acinetobacter sp. strain WCHAc010005.</title>
        <authorList>
            <person name="Hu Y."/>
            <person name="Long H."/>
            <person name="Feng Y."/>
            <person name="Zong Z."/>
        </authorList>
    </citation>
    <scope>NUCLEOTIDE SEQUENCE [LARGE SCALE GENOMIC DNA]</scope>
    <source>
        <strain evidence="2">WCHAc010005</strain>
    </source>
</reference>
<organism evidence="1 2">
    <name type="scientific">Acinetobacter chinensis</name>
    <dbReference type="NCBI Taxonomy" id="2004650"/>
    <lineage>
        <taxon>Bacteria</taxon>
        <taxon>Pseudomonadati</taxon>
        <taxon>Pseudomonadota</taxon>
        <taxon>Gammaproteobacteria</taxon>
        <taxon>Moraxellales</taxon>
        <taxon>Moraxellaceae</taxon>
        <taxon>Acinetobacter</taxon>
    </lineage>
</organism>
<protein>
    <recommendedName>
        <fullName evidence="3">DUF4124 domain-containing protein</fullName>
    </recommendedName>
</protein>
<name>A0A3B7M1M3_9GAMM</name>
<dbReference type="Proteomes" id="UP000263753">
    <property type="component" value="Chromosome"/>
</dbReference>
<gene>
    <name evidence="1" type="ORF">CDG60_13645</name>
</gene>
<dbReference type="KEGG" id="achi:CDG60_13645"/>
<evidence type="ECO:0008006" key="3">
    <source>
        <dbReference type="Google" id="ProtNLM"/>
    </source>
</evidence>
<dbReference type="EMBL" id="CP032134">
    <property type="protein sequence ID" value="AXY58498.1"/>
    <property type="molecule type" value="Genomic_DNA"/>
</dbReference>
<evidence type="ECO:0000313" key="2">
    <source>
        <dbReference type="Proteomes" id="UP000263753"/>
    </source>
</evidence>
<evidence type="ECO:0000313" key="1">
    <source>
        <dbReference type="EMBL" id="AXY58498.1"/>
    </source>
</evidence>
<accession>A0A3B7M1M3</accession>
<proteinExistence type="predicted"/>
<dbReference type="AlphaFoldDB" id="A0A3B7M1M3"/>
<sequence length="184" mass="21345">MIQTFAADPQPKAAWYRYYDSRGVANVSTSVTPAHISYGYEALDRNMQVIRKNRPYNAEADVKKAPERAAVAKSNEADLKLKKAYTNSTIATQKKTAALLYIKKQINFQQDQLKQLQDDRIMFKRQEMEHLRKGSTIPVQLKNVLEYNQSNITMKKELIHSLQTNYRNTQAEYDKIIIRLKAME</sequence>
<dbReference type="RefSeq" id="WP_087513360.1">
    <property type="nucleotide sequence ID" value="NZ_CP032134.1"/>
</dbReference>